<organism evidence="1">
    <name type="scientific">marine metagenome</name>
    <dbReference type="NCBI Taxonomy" id="408172"/>
    <lineage>
        <taxon>unclassified sequences</taxon>
        <taxon>metagenomes</taxon>
        <taxon>ecological metagenomes</taxon>
    </lineage>
</organism>
<accession>A0A382I5M3</accession>
<protein>
    <submittedName>
        <fullName evidence="1">Uncharacterized protein</fullName>
    </submittedName>
</protein>
<feature type="non-terminal residue" evidence="1">
    <location>
        <position position="23"/>
    </location>
</feature>
<dbReference type="EMBL" id="UINC01065391">
    <property type="protein sequence ID" value="SVB95004.1"/>
    <property type="molecule type" value="Genomic_DNA"/>
</dbReference>
<sequence length="23" mass="2509">MYSASNGDTSIVLKQFIFVAFGL</sequence>
<reference evidence="1" key="1">
    <citation type="submission" date="2018-05" db="EMBL/GenBank/DDBJ databases">
        <authorList>
            <person name="Lanie J.A."/>
            <person name="Ng W.-L."/>
            <person name="Kazmierczak K.M."/>
            <person name="Andrzejewski T.M."/>
            <person name="Davidsen T.M."/>
            <person name="Wayne K.J."/>
            <person name="Tettelin H."/>
            <person name="Glass J.I."/>
            <person name="Rusch D."/>
            <person name="Podicherti R."/>
            <person name="Tsui H.-C.T."/>
            <person name="Winkler M.E."/>
        </authorList>
    </citation>
    <scope>NUCLEOTIDE SEQUENCE</scope>
</reference>
<proteinExistence type="predicted"/>
<evidence type="ECO:0000313" key="1">
    <source>
        <dbReference type="EMBL" id="SVB95004.1"/>
    </source>
</evidence>
<name>A0A382I5M3_9ZZZZ</name>
<dbReference type="AlphaFoldDB" id="A0A382I5M3"/>
<gene>
    <name evidence="1" type="ORF">METZ01_LOCUS247858</name>
</gene>